<dbReference type="InterPro" id="IPR012677">
    <property type="entry name" value="Nucleotide-bd_a/b_plait_sf"/>
</dbReference>
<dbReference type="CDD" id="cd16649">
    <property type="entry name" value="mRING-HC-C3HC5_CGRF1-like"/>
    <property type="match status" value="1"/>
</dbReference>
<proteinExistence type="predicted"/>
<evidence type="ECO:0000313" key="4">
    <source>
        <dbReference type="EMBL" id="CAI5732713.1"/>
    </source>
</evidence>
<feature type="domain" description="RING-type" evidence="3">
    <location>
        <begin position="814"/>
        <end position="851"/>
    </location>
</feature>
<dbReference type="InterPro" id="IPR035979">
    <property type="entry name" value="RBD_domain_sf"/>
</dbReference>
<keyword evidence="1" id="KW-0862">Zinc</keyword>
<reference evidence="4" key="1">
    <citation type="submission" date="2022-12" db="EMBL/GenBank/DDBJ databases">
        <authorList>
            <person name="Webb A."/>
        </authorList>
    </citation>
    <scope>NUCLEOTIDE SEQUENCE</scope>
    <source>
        <strain evidence="4">Pf2</strain>
    </source>
</reference>
<sequence length="862" mass="96680">MNLEDPVISKPWIKQTSADDFAEEIESEDADTRTLIARTAQLWSAVNQTKHADDNSRGPPLCCSASAWHMSLSEQHGCAEDGNSTLDSDDEEYGEGDECIKMESVDMVLQSMTRAGNYLAGDVHPSWPTVEQACVEDKANGMGSDNGYESEGSEDFSNDTAWECGKLQLEQGDDTLNRATNTSKARAIINAMLINLIRLGFREDITRTALEAGAFEIDHYDSDCDLAYEDIFMLLVKMVCDAHVDMSGGDNVEQSWKSQERNSGSLVQTDIVDAKSPSNLNQLSFLPSKWPVFDMAQFEFESARPGTCFNSVCVLTNLPLVSMDRTEELVNVLSCNLFCMIGDPIQVVIPSTSSTGRTKGHAFLEFDGPDVAQKCALAVDGLTWGKGSLGRIRGNLFRQYQMESPAAGDRRASIISGDRASIPSSLVSVPGSGSLLDATAVPFLTSGHHDNLTVERFRPDLGIAQQQPFICDSDEDDSDSGEWVCRRPLNHEQFSPSPLSHLSSGSAGSSEQYEPIQYDIAMQFGWDDKASDDEYSVQQKRKVEDDNENDTSFDCNSVLEFQGSDEEEFMGHSFCKELVREYPPTRVTLSLGEVTATRSTVISTAPAVALESHADCDMAMQSWDVDEGNDIDNKLWRHYCEDLSLRNCEMQEQISFARRRIVQLSHNNQKLHLLIDRVERDRDRLLLENNVLQTQLHEHEDHEQHHDSLMKELIVLRKRVTEQEHSFDRRTPDPLQQHKAACNVRSSFSYGIRAALSKVASVSLTNCKMEELKEWEQQLESTLSHVRSIKEEKALEVQKKLDRQVEEQNELKLCVICLSNKKSILCLPCRHLCLCKTCSYRQEVTKCPICRLEIEEMLAVYS</sequence>
<protein>
    <recommendedName>
        <fullName evidence="3">RING-type domain-containing protein</fullName>
    </recommendedName>
</protein>
<dbReference type="Pfam" id="PF13920">
    <property type="entry name" value="zf-C3HC4_3"/>
    <property type="match status" value="1"/>
</dbReference>
<dbReference type="Gene3D" id="3.30.40.10">
    <property type="entry name" value="Zinc/RING finger domain, C3HC4 (zinc finger)"/>
    <property type="match status" value="1"/>
</dbReference>
<dbReference type="GO" id="GO:0006511">
    <property type="term" value="P:ubiquitin-dependent protein catabolic process"/>
    <property type="evidence" value="ECO:0007669"/>
    <property type="project" value="TreeGrafter"/>
</dbReference>
<dbReference type="Proteomes" id="UP001159659">
    <property type="component" value="Unassembled WGS sequence"/>
</dbReference>
<keyword evidence="1" id="KW-0479">Metal-binding</keyword>
<dbReference type="Gene3D" id="3.30.70.330">
    <property type="match status" value="1"/>
</dbReference>
<dbReference type="EMBL" id="CANTFK010000899">
    <property type="protein sequence ID" value="CAI5732713.1"/>
    <property type="molecule type" value="Genomic_DNA"/>
</dbReference>
<dbReference type="PROSITE" id="PS50089">
    <property type="entry name" value="ZF_RING_2"/>
    <property type="match status" value="1"/>
</dbReference>
<comment type="caution">
    <text evidence="4">The sequence shown here is derived from an EMBL/GenBank/DDBJ whole genome shotgun (WGS) entry which is preliminary data.</text>
</comment>
<dbReference type="PANTHER" id="PTHR22696:SF1">
    <property type="entry name" value="E3 UBIQUITIN-PROTEIN LIGASE RNF26"/>
    <property type="match status" value="1"/>
</dbReference>
<dbReference type="GO" id="GO:0016567">
    <property type="term" value="P:protein ubiquitination"/>
    <property type="evidence" value="ECO:0007669"/>
    <property type="project" value="TreeGrafter"/>
</dbReference>
<dbReference type="InterPro" id="IPR013083">
    <property type="entry name" value="Znf_RING/FYVE/PHD"/>
</dbReference>
<dbReference type="SUPFAM" id="SSF54928">
    <property type="entry name" value="RNA-binding domain, RBD"/>
    <property type="match status" value="1"/>
</dbReference>
<feature type="coiled-coil region" evidence="2">
    <location>
        <begin position="668"/>
        <end position="695"/>
    </location>
</feature>
<organism evidence="4 5">
    <name type="scientific">Peronospora farinosa</name>
    <dbReference type="NCBI Taxonomy" id="134698"/>
    <lineage>
        <taxon>Eukaryota</taxon>
        <taxon>Sar</taxon>
        <taxon>Stramenopiles</taxon>
        <taxon>Oomycota</taxon>
        <taxon>Peronosporomycetes</taxon>
        <taxon>Peronosporales</taxon>
        <taxon>Peronosporaceae</taxon>
        <taxon>Peronospora</taxon>
    </lineage>
</organism>
<dbReference type="GO" id="GO:0003676">
    <property type="term" value="F:nucleic acid binding"/>
    <property type="evidence" value="ECO:0007669"/>
    <property type="project" value="InterPro"/>
</dbReference>
<evidence type="ECO:0000256" key="2">
    <source>
        <dbReference type="SAM" id="Coils"/>
    </source>
</evidence>
<evidence type="ECO:0000313" key="5">
    <source>
        <dbReference type="Proteomes" id="UP001159659"/>
    </source>
</evidence>
<dbReference type="AlphaFoldDB" id="A0AAV0U9J5"/>
<evidence type="ECO:0000256" key="1">
    <source>
        <dbReference type="PROSITE-ProRule" id="PRU00175"/>
    </source>
</evidence>
<dbReference type="GO" id="GO:0061630">
    <property type="term" value="F:ubiquitin protein ligase activity"/>
    <property type="evidence" value="ECO:0007669"/>
    <property type="project" value="TreeGrafter"/>
</dbReference>
<name>A0AAV0U9J5_9STRA</name>
<dbReference type="GO" id="GO:0008270">
    <property type="term" value="F:zinc ion binding"/>
    <property type="evidence" value="ECO:0007669"/>
    <property type="project" value="UniProtKB-KW"/>
</dbReference>
<accession>A0AAV0U9J5</accession>
<dbReference type="InterPro" id="IPR001841">
    <property type="entry name" value="Znf_RING"/>
</dbReference>
<dbReference type="PANTHER" id="PTHR22696">
    <property type="entry name" value="E3 UBIQUITIN-PROTEIN LIGASE RNF26"/>
    <property type="match status" value="1"/>
</dbReference>
<keyword evidence="1" id="KW-0863">Zinc-finger</keyword>
<evidence type="ECO:0000259" key="3">
    <source>
        <dbReference type="PROSITE" id="PS50089"/>
    </source>
</evidence>
<dbReference type="SUPFAM" id="SSF57850">
    <property type="entry name" value="RING/U-box"/>
    <property type="match status" value="1"/>
</dbReference>
<keyword evidence="2" id="KW-0175">Coiled coil</keyword>
<gene>
    <name evidence="4" type="ORF">PFR002_LOCUS6966</name>
</gene>